<accession>A0AAN6X759</accession>
<reference evidence="1" key="2">
    <citation type="submission" date="2023-05" db="EMBL/GenBank/DDBJ databases">
        <authorList>
            <consortium name="Lawrence Berkeley National Laboratory"/>
            <person name="Steindorff A."/>
            <person name="Hensen N."/>
            <person name="Bonometti L."/>
            <person name="Westerberg I."/>
            <person name="Brannstrom I.O."/>
            <person name="Guillou S."/>
            <person name="Cros-Aarteil S."/>
            <person name="Calhoun S."/>
            <person name="Haridas S."/>
            <person name="Kuo A."/>
            <person name="Mondo S."/>
            <person name="Pangilinan J."/>
            <person name="Riley R."/>
            <person name="Labutti K."/>
            <person name="Andreopoulos B."/>
            <person name="Lipzen A."/>
            <person name="Chen C."/>
            <person name="Yanf M."/>
            <person name="Daum C."/>
            <person name="Ng V."/>
            <person name="Clum A."/>
            <person name="Ohm R."/>
            <person name="Martin F."/>
            <person name="Silar P."/>
            <person name="Natvig D."/>
            <person name="Lalanne C."/>
            <person name="Gautier V."/>
            <person name="Ament-Velasquez S.L."/>
            <person name="Kruys A."/>
            <person name="Hutchinson M.I."/>
            <person name="Powell A.J."/>
            <person name="Barry K."/>
            <person name="Miller A.N."/>
            <person name="Grigoriev I.V."/>
            <person name="Debuchy R."/>
            <person name="Gladieux P."/>
            <person name="Thoren M.H."/>
            <person name="Johannesson H."/>
        </authorList>
    </citation>
    <scope>NUCLEOTIDE SEQUENCE</scope>
    <source>
        <strain evidence="1">CBS 315.58</strain>
    </source>
</reference>
<proteinExistence type="predicted"/>
<dbReference type="Proteomes" id="UP001303160">
    <property type="component" value="Unassembled WGS sequence"/>
</dbReference>
<name>A0AAN6X759_9PEZI</name>
<organism evidence="1 2">
    <name type="scientific">Triangularia verruculosa</name>
    <dbReference type="NCBI Taxonomy" id="2587418"/>
    <lineage>
        <taxon>Eukaryota</taxon>
        <taxon>Fungi</taxon>
        <taxon>Dikarya</taxon>
        <taxon>Ascomycota</taxon>
        <taxon>Pezizomycotina</taxon>
        <taxon>Sordariomycetes</taxon>
        <taxon>Sordariomycetidae</taxon>
        <taxon>Sordariales</taxon>
        <taxon>Podosporaceae</taxon>
        <taxon>Triangularia</taxon>
    </lineage>
</organism>
<comment type="caution">
    <text evidence="1">The sequence shown here is derived from an EMBL/GenBank/DDBJ whole genome shotgun (WGS) entry which is preliminary data.</text>
</comment>
<gene>
    <name evidence="1" type="ORF">QBC40DRAFT_24987</name>
</gene>
<dbReference type="EMBL" id="MU864026">
    <property type="protein sequence ID" value="KAK4195089.1"/>
    <property type="molecule type" value="Genomic_DNA"/>
</dbReference>
<protein>
    <submittedName>
        <fullName evidence="1">Uncharacterized protein</fullName>
    </submittedName>
</protein>
<evidence type="ECO:0000313" key="1">
    <source>
        <dbReference type="EMBL" id="KAK4195089.1"/>
    </source>
</evidence>
<keyword evidence="2" id="KW-1185">Reference proteome</keyword>
<reference evidence="1" key="1">
    <citation type="journal article" date="2023" name="Mol. Phylogenet. Evol.">
        <title>Genome-scale phylogeny and comparative genomics of the fungal order Sordariales.</title>
        <authorList>
            <person name="Hensen N."/>
            <person name="Bonometti L."/>
            <person name="Westerberg I."/>
            <person name="Brannstrom I.O."/>
            <person name="Guillou S."/>
            <person name="Cros-Aarteil S."/>
            <person name="Calhoun S."/>
            <person name="Haridas S."/>
            <person name="Kuo A."/>
            <person name="Mondo S."/>
            <person name="Pangilinan J."/>
            <person name="Riley R."/>
            <person name="LaButti K."/>
            <person name="Andreopoulos B."/>
            <person name="Lipzen A."/>
            <person name="Chen C."/>
            <person name="Yan M."/>
            <person name="Daum C."/>
            <person name="Ng V."/>
            <person name="Clum A."/>
            <person name="Steindorff A."/>
            <person name="Ohm R.A."/>
            <person name="Martin F."/>
            <person name="Silar P."/>
            <person name="Natvig D.O."/>
            <person name="Lalanne C."/>
            <person name="Gautier V."/>
            <person name="Ament-Velasquez S.L."/>
            <person name="Kruys A."/>
            <person name="Hutchinson M.I."/>
            <person name="Powell A.J."/>
            <person name="Barry K."/>
            <person name="Miller A.N."/>
            <person name="Grigoriev I.V."/>
            <person name="Debuchy R."/>
            <person name="Gladieux P."/>
            <person name="Hiltunen Thoren M."/>
            <person name="Johannesson H."/>
        </authorList>
    </citation>
    <scope>NUCLEOTIDE SEQUENCE</scope>
    <source>
        <strain evidence="1">CBS 315.58</strain>
    </source>
</reference>
<dbReference type="AlphaFoldDB" id="A0AAN6X759"/>
<evidence type="ECO:0000313" key="2">
    <source>
        <dbReference type="Proteomes" id="UP001303160"/>
    </source>
</evidence>
<sequence length="218" mass="24512">MISGNYISLGMLSRGRYVTHCPLTEIPPLSSTKSSTVSCFIHPITSPAKKSVMSSIQLHILPPLCQLPWYLVTKIPNSVRQETLLCVHHLYATPKMQKYHSPVCRPVLHGRRRGVRVSSAQIPNNTVPSLNHGPDLPTHRVSFRRSLAPKNQTWCKKRRVEGVSLLLDLIMQPHTPLRFDIDKCSSYHSDVIAADIQPQHNSPATQESRLLSVSGFLW</sequence>